<proteinExistence type="predicted"/>
<dbReference type="PANTHER" id="PTHR21560:SF0">
    <property type="entry name" value="KINASE NON-CATALYTIC C-LOBE DOMAIN-CONTAINING PROTEIN 1"/>
    <property type="match status" value="1"/>
</dbReference>
<evidence type="ECO:0000256" key="2">
    <source>
        <dbReference type="SAM" id="SignalP"/>
    </source>
</evidence>
<dbReference type="PROSITE" id="PS51377">
    <property type="entry name" value="KIND"/>
    <property type="match status" value="1"/>
</dbReference>
<keyword evidence="2" id="KW-0732">Signal</keyword>
<keyword evidence="1" id="KW-0677">Repeat</keyword>
<protein>
    <recommendedName>
        <fullName evidence="3">KIND domain-containing protein</fullName>
    </recommendedName>
</protein>
<dbReference type="InterPro" id="IPR011019">
    <property type="entry name" value="KIND_dom"/>
</dbReference>
<evidence type="ECO:0000313" key="4">
    <source>
        <dbReference type="EMBL" id="MEQ2230836.1"/>
    </source>
</evidence>
<evidence type="ECO:0000256" key="1">
    <source>
        <dbReference type="ARBA" id="ARBA00022737"/>
    </source>
</evidence>
<reference evidence="4 5" key="1">
    <citation type="submission" date="2021-06" db="EMBL/GenBank/DDBJ databases">
        <authorList>
            <person name="Palmer J.M."/>
        </authorList>
    </citation>
    <scope>NUCLEOTIDE SEQUENCE [LARGE SCALE GENOMIC DNA]</scope>
    <source>
        <strain evidence="5">if_2019</strain>
        <tissue evidence="4">Muscle</tissue>
    </source>
</reference>
<comment type="caution">
    <text evidence="4">The sequence shown here is derived from an EMBL/GenBank/DDBJ whole genome shotgun (WGS) entry which is preliminary data.</text>
</comment>
<gene>
    <name evidence="4" type="ORF">ILYODFUR_033345</name>
</gene>
<dbReference type="Gene3D" id="1.10.510.10">
    <property type="entry name" value="Transferase(Phosphotransferase) domain 1"/>
    <property type="match status" value="1"/>
</dbReference>
<dbReference type="Proteomes" id="UP001482620">
    <property type="component" value="Unassembled WGS sequence"/>
</dbReference>
<feature type="chain" id="PRO_5046277498" description="KIND domain-containing protein" evidence="2">
    <location>
        <begin position="18"/>
        <end position="165"/>
    </location>
</feature>
<dbReference type="EMBL" id="JAHRIQ010028818">
    <property type="protein sequence ID" value="MEQ2230836.1"/>
    <property type="molecule type" value="Genomic_DNA"/>
</dbReference>
<dbReference type="PANTHER" id="PTHR21560">
    <property type="entry name" value="VERY KIND PROTEIN"/>
    <property type="match status" value="1"/>
</dbReference>
<evidence type="ECO:0000313" key="5">
    <source>
        <dbReference type="Proteomes" id="UP001482620"/>
    </source>
</evidence>
<name>A0ABV0TDH3_9TELE</name>
<accession>A0ABV0TDH3</accession>
<keyword evidence="5" id="KW-1185">Reference proteome</keyword>
<dbReference type="InterPro" id="IPR029899">
    <property type="entry name" value="KNDC1"/>
</dbReference>
<feature type="signal peptide" evidence="2">
    <location>
        <begin position="1"/>
        <end position="17"/>
    </location>
</feature>
<organism evidence="4 5">
    <name type="scientific">Ilyodon furcidens</name>
    <name type="common">goldbreast splitfin</name>
    <dbReference type="NCBI Taxonomy" id="33524"/>
    <lineage>
        <taxon>Eukaryota</taxon>
        <taxon>Metazoa</taxon>
        <taxon>Chordata</taxon>
        <taxon>Craniata</taxon>
        <taxon>Vertebrata</taxon>
        <taxon>Euteleostomi</taxon>
        <taxon>Actinopterygii</taxon>
        <taxon>Neopterygii</taxon>
        <taxon>Teleostei</taxon>
        <taxon>Neoteleostei</taxon>
        <taxon>Acanthomorphata</taxon>
        <taxon>Ovalentaria</taxon>
        <taxon>Atherinomorphae</taxon>
        <taxon>Cyprinodontiformes</taxon>
        <taxon>Goodeidae</taxon>
        <taxon>Ilyodon</taxon>
    </lineage>
</organism>
<feature type="domain" description="KIND" evidence="3">
    <location>
        <begin position="1"/>
        <end position="107"/>
    </location>
</feature>
<evidence type="ECO:0000259" key="3">
    <source>
        <dbReference type="PROSITE" id="PS51377"/>
    </source>
</evidence>
<sequence length="165" mass="18859">MFLLLFLWLQGHIYSLGSTISAALNFVIEPELEAELGEEFQNLLQQMQEEKPEDRPELEDILLLAEEQLSHTSSAAVCRKLSSMGRRVLSIESVSNIQDEQEESWEARWQHSKARCHLKRLNSEDKTKDLSDTFVANSVSRQQVVVFALPLLYNLVVVTQTEVSL</sequence>